<dbReference type="Gene3D" id="1.10.150.240">
    <property type="entry name" value="Putative phosphatase, domain 2"/>
    <property type="match status" value="1"/>
</dbReference>
<feature type="binding site" evidence="9">
    <location>
        <position position="15"/>
    </location>
    <ligand>
        <name>Mg(2+)</name>
        <dbReference type="ChEBI" id="CHEBI:18420"/>
    </ligand>
</feature>
<dbReference type="EMBL" id="JOJP01000001">
    <property type="protein sequence ID" value="KEI72584.1"/>
    <property type="molecule type" value="Genomic_DNA"/>
</dbReference>
<dbReference type="Pfam" id="PF00702">
    <property type="entry name" value="Hydrolase"/>
    <property type="match status" value="1"/>
</dbReference>
<dbReference type="InterPro" id="IPR036412">
    <property type="entry name" value="HAD-like_sf"/>
</dbReference>
<reference evidence="10 11" key="1">
    <citation type="submission" date="2014-06" db="EMBL/GenBank/DDBJ databases">
        <title>Whole Genome Sequences of Three Symbiotic Endozoicomonas Bacteria.</title>
        <authorList>
            <person name="Neave M.J."/>
            <person name="Apprill A."/>
            <person name="Voolstra C.R."/>
        </authorList>
    </citation>
    <scope>NUCLEOTIDE SEQUENCE [LARGE SCALE GENOMIC DNA]</scope>
    <source>
        <strain evidence="10 11">DSM 22380</strain>
    </source>
</reference>
<dbReference type="NCBIfam" id="TIGR01422">
    <property type="entry name" value="phosphonatase"/>
    <property type="match status" value="1"/>
</dbReference>
<protein>
    <recommendedName>
        <fullName evidence="8 9">Phosphonoacetaldehyde hydrolase</fullName>
        <shortName evidence="9">Phosphonatase</shortName>
        <ecNumber evidence="8 9">3.11.1.1</ecNumber>
    </recommendedName>
    <alternativeName>
        <fullName evidence="9">Phosphonoacetaldehyde phosphonohydrolase</fullName>
    </alternativeName>
</protein>
<dbReference type="eggNOG" id="COG0637">
    <property type="taxonomic scope" value="Bacteria"/>
</dbReference>
<dbReference type="GO" id="GO:0000287">
    <property type="term" value="F:magnesium ion binding"/>
    <property type="evidence" value="ECO:0007669"/>
    <property type="project" value="UniProtKB-UniRule"/>
</dbReference>
<dbReference type="InterPro" id="IPR006439">
    <property type="entry name" value="HAD-SF_hydro_IA"/>
</dbReference>
<dbReference type="GO" id="GO:0005829">
    <property type="term" value="C:cytosol"/>
    <property type="evidence" value="ECO:0007669"/>
    <property type="project" value="TreeGrafter"/>
</dbReference>
<dbReference type="NCBIfam" id="TIGR01509">
    <property type="entry name" value="HAD-SF-IA-v3"/>
    <property type="match status" value="1"/>
</dbReference>
<comment type="function">
    <text evidence="7 9">Involved in phosphonate degradation.</text>
</comment>
<keyword evidence="2 9" id="KW-0479">Metal-binding</keyword>
<dbReference type="CDD" id="cd02586">
    <property type="entry name" value="HAD_PHN"/>
    <property type="match status" value="1"/>
</dbReference>
<proteinExistence type="inferred from homology"/>
<sequence>MDVKKSVEAVILDWAGTVVDFGSWAPTSIFVEAFKQAYDFDVSLAEARVPMGLGKWDHIKTLGALPEVSKRWQCRFGRSMSDADVDDIYRTFMPLQKAKVAEFSDPVPGALETIALLRREGIKIGSCSGYPREVMDILMPAAAEKGYSPDAVIASDDLQAGARPGPWMALQNVIELGIHAVNHCVKVDDSAPGISEGLNAGMWTVGLALSGNEAGMTLEEYLSASSGYKAEKRALATDKLVTAGAHYVVDTIADLPDVISDINTRLIRGEKP</sequence>
<feature type="active site" description="Schiff-base intermediate with substrate" evidence="9">
    <location>
        <position position="55"/>
    </location>
</feature>
<dbReference type="EC" id="3.11.1.1" evidence="8 9"/>
<feature type="binding site" evidence="9">
    <location>
        <position position="13"/>
    </location>
    <ligand>
        <name>Mg(2+)</name>
        <dbReference type="ChEBI" id="CHEBI:18420"/>
    </ligand>
</feature>
<dbReference type="STRING" id="305900.GV64_19265"/>
<dbReference type="RefSeq" id="WP_020584951.1">
    <property type="nucleotide sequence ID" value="NZ_JOJP01000001.1"/>
</dbReference>
<dbReference type="SFLD" id="SFLDG01129">
    <property type="entry name" value="C1.5:_HAD__Beta-PGM__Phosphata"/>
    <property type="match status" value="1"/>
</dbReference>
<feature type="binding site" evidence="9">
    <location>
        <position position="189"/>
    </location>
    <ligand>
        <name>Mg(2+)</name>
        <dbReference type="ChEBI" id="CHEBI:18420"/>
    </ligand>
</feature>
<evidence type="ECO:0000313" key="11">
    <source>
        <dbReference type="Proteomes" id="UP000027997"/>
    </source>
</evidence>
<dbReference type="GO" id="GO:0050194">
    <property type="term" value="F:phosphonoacetaldehyde hydrolase activity"/>
    <property type="evidence" value="ECO:0007669"/>
    <property type="project" value="UniProtKB-UniRule"/>
</dbReference>
<dbReference type="InterPro" id="IPR006323">
    <property type="entry name" value="Phosphonoacetald_hydro"/>
</dbReference>
<comment type="subunit">
    <text evidence="1 9">Homodimer.</text>
</comment>
<dbReference type="SFLD" id="SFLDF00038">
    <property type="entry name" value="phosphonoacetaldehyde_hydrolas"/>
    <property type="match status" value="1"/>
</dbReference>
<evidence type="ECO:0000256" key="4">
    <source>
        <dbReference type="ARBA" id="ARBA00022842"/>
    </source>
</evidence>
<comment type="caution">
    <text evidence="10">The sequence shown here is derived from an EMBL/GenBank/DDBJ whole genome shotgun (WGS) entry which is preliminary data.</text>
</comment>
<evidence type="ECO:0000256" key="7">
    <source>
        <dbReference type="ARBA" id="ARBA00056573"/>
    </source>
</evidence>
<comment type="similarity">
    <text evidence="9">Belongs to the HAD-like hydrolase superfamily. PhnX family.</text>
</comment>
<evidence type="ECO:0000256" key="3">
    <source>
        <dbReference type="ARBA" id="ARBA00022801"/>
    </source>
</evidence>
<comment type="catalytic activity">
    <reaction evidence="6 9">
        <text>phosphonoacetaldehyde + H2O = acetaldehyde + phosphate + H(+)</text>
        <dbReference type="Rhea" id="RHEA:18905"/>
        <dbReference type="ChEBI" id="CHEBI:15343"/>
        <dbReference type="ChEBI" id="CHEBI:15377"/>
        <dbReference type="ChEBI" id="CHEBI:15378"/>
        <dbReference type="ChEBI" id="CHEBI:43474"/>
        <dbReference type="ChEBI" id="CHEBI:58383"/>
        <dbReference type="EC" id="3.11.1.1"/>
    </reaction>
</comment>
<dbReference type="GO" id="GO:0006281">
    <property type="term" value="P:DNA repair"/>
    <property type="evidence" value="ECO:0007669"/>
    <property type="project" value="TreeGrafter"/>
</dbReference>
<dbReference type="GO" id="GO:0019700">
    <property type="term" value="P:organic phosphonate catabolic process"/>
    <property type="evidence" value="ECO:0007669"/>
    <property type="project" value="InterPro"/>
</dbReference>
<accession>A0A081KEK8</accession>
<evidence type="ECO:0000256" key="5">
    <source>
        <dbReference type="ARBA" id="ARBA00023270"/>
    </source>
</evidence>
<feature type="active site" description="Nucleophile" evidence="9">
    <location>
        <position position="13"/>
    </location>
</feature>
<dbReference type="SUPFAM" id="SSF56784">
    <property type="entry name" value="HAD-like"/>
    <property type="match status" value="1"/>
</dbReference>
<organism evidence="10 11">
    <name type="scientific">Endozoicomonas elysicola</name>
    <dbReference type="NCBI Taxonomy" id="305900"/>
    <lineage>
        <taxon>Bacteria</taxon>
        <taxon>Pseudomonadati</taxon>
        <taxon>Pseudomonadota</taxon>
        <taxon>Gammaproteobacteria</taxon>
        <taxon>Oceanospirillales</taxon>
        <taxon>Endozoicomonadaceae</taxon>
        <taxon>Endozoicomonas</taxon>
    </lineage>
</organism>
<dbReference type="SFLD" id="SFLDG01135">
    <property type="entry name" value="C1.5.6:_HAD__Beta-PGM__Phospha"/>
    <property type="match status" value="1"/>
</dbReference>
<comment type="cofactor">
    <cofactor evidence="9">
        <name>Mg(2+)</name>
        <dbReference type="ChEBI" id="CHEBI:18420"/>
    </cofactor>
    <text evidence="9">Binds 1 Mg(2+) ion per subunit.</text>
</comment>
<dbReference type="HAMAP" id="MF_01375">
    <property type="entry name" value="PhnX"/>
    <property type="match status" value="1"/>
</dbReference>
<dbReference type="FunFam" id="1.10.150.240:FF:000006">
    <property type="entry name" value="Phosphonoacetaldehyde hydrolase"/>
    <property type="match status" value="1"/>
</dbReference>
<dbReference type="GO" id="GO:0008967">
    <property type="term" value="F:phosphoglycolate phosphatase activity"/>
    <property type="evidence" value="ECO:0007669"/>
    <property type="project" value="TreeGrafter"/>
</dbReference>
<dbReference type="InterPro" id="IPR050155">
    <property type="entry name" value="HAD-like_hydrolase_sf"/>
</dbReference>
<dbReference type="PANTHER" id="PTHR43434">
    <property type="entry name" value="PHOSPHOGLYCOLATE PHOSPHATASE"/>
    <property type="match status" value="1"/>
</dbReference>
<keyword evidence="5 9" id="KW-0704">Schiff base</keyword>
<evidence type="ECO:0000256" key="9">
    <source>
        <dbReference type="HAMAP-Rule" id="MF_01375"/>
    </source>
</evidence>
<evidence type="ECO:0000256" key="6">
    <source>
        <dbReference type="ARBA" id="ARBA00052005"/>
    </source>
</evidence>
<dbReference type="InterPro" id="IPR023214">
    <property type="entry name" value="HAD_sf"/>
</dbReference>
<dbReference type="Proteomes" id="UP000027997">
    <property type="component" value="Unassembled WGS sequence"/>
</dbReference>
<dbReference type="InterPro" id="IPR023198">
    <property type="entry name" value="PGP-like_dom2"/>
</dbReference>
<evidence type="ECO:0000256" key="2">
    <source>
        <dbReference type="ARBA" id="ARBA00022723"/>
    </source>
</evidence>
<evidence type="ECO:0000313" key="10">
    <source>
        <dbReference type="EMBL" id="KEI72584.1"/>
    </source>
</evidence>
<evidence type="ECO:0000256" key="1">
    <source>
        <dbReference type="ARBA" id="ARBA00011738"/>
    </source>
</evidence>
<name>A0A081KEK8_9GAMM</name>
<dbReference type="AlphaFoldDB" id="A0A081KEK8"/>
<keyword evidence="3 9" id="KW-0378">Hydrolase</keyword>
<dbReference type="SFLD" id="SFLDS00003">
    <property type="entry name" value="Haloacid_Dehalogenase"/>
    <property type="match status" value="1"/>
</dbReference>
<dbReference type="PANTHER" id="PTHR43434:SF19">
    <property type="entry name" value="PHOSPHONOACETALDEHYDE HYDROLASE"/>
    <property type="match status" value="1"/>
</dbReference>
<evidence type="ECO:0000256" key="8">
    <source>
        <dbReference type="ARBA" id="ARBA00066472"/>
    </source>
</evidence>
<keyword evidence="11" id="KW-1185">Reference proteome</keyword>
<dbReference type="Gene3D" id="3.40.50.1000">
    <property type="entry name" value="HAD superfamily/HAD-like"/>
    <property type="match status" value="1"/>
</dbReference>
<gene>
    <name evidence="9" type="primary">phnX</name>
    <name evidence="10" type="ORF">GV64_19265</name>
</gene>
<keyword evidence="4 9" id="KW-0460">Magnesium</keyword>